<name>A0A1X0QHE9_9MICR</name>
<dbReference type="GO" id="GO:0031428">
    <property type="term" value="C:box C/D methylation guide snoRNP complex"/>
    <property type="evidence" value="ECO:0007669"/>
    <property type="project" value="InterPro"/>
</dbReference>
<evidence type="ECO:0000259" key="1">
    <source>
        <dbReference type="PROSITE" id="PS51358"/>
    </source>
</evidence>
<dbReference type="Proteomes" id="UP000192501">
    <property type="component" value="Unassembled WGS sequence"/>
</dbReference>
<dbReference type="InterPro" id="IPR036070">
    <property type="entry name" value="Nop_dom_sf"/>
</dbReference>
<dbReference type="GO" id="GO:0030515">
    <property type="term" value="F:snoRNA binding"/>
    <property type="evidence" value="ECO:0007669"/>
    <property type="project" value="InterPro"/>
</dbReference>
<reference evidence="2 3" key="1">
    <citation type="journal article" date="2017" name="Environ. Microbiol.">
        <title>Decay of the glycolytic pathway and adaptation to intranuclear parasitism within Enterocytozoonidae microsporidia.</title>
        <authorList>
            <person name="Wiredu Boakye D."/>
            <person name="Jaroenlak P."/>
            <person name="Prachumwat A."/>
            <person name="Williams T.A."/>
            <person name="Bateman K.S."/>
            <person name="Itsathitphaisarn O."/>
            <person name="Sritunyalucksana K."/>
            <person name="Paszkiewicz K.H."/>
            <person name="Moore K.A."/>
            <person name="Stentiford G.D."/>
            <person name="Williams B.A."/>
        </authorList>
    </citation>
    <scope>NUCLEOTIDE SEQUENCE [LARGE SCALE GENOMIC DNA]</scope>
    <source>
        <strain evidence="3">canceri</strain>
    </source>
</reference>
<dbReference type="Gene3D" id="1.10.246.90">
    <property type="entry name" value="Nop domain"/>
    <property type="match status" value="1"/>
</dbReference>
<comment type="caution">
    <text evidence="2">The sequence shown here is derived from an EMBL/GenBank/DDBJ whole genome shotgun (WGS) entry which is preliminary data.</text>
</comment>
<dbReference type="PANTHER" id="PTHR10894">
    <property type="entry name" value="NUCLEOLAR PROTEIN 5 NUCLEOLAR PROTEIN NOP5 NOP58"/>
    <property type="match status" value="1"/>
</dbReference>
<dbReference type="EMBL" id="LTAI01000304">
    <property type="protein sequence ID" value="ORD99084.1"/>
    <property type="molecule type" value="Genomic_DNA"/>
</dbReference>
<dbReference type="Pfam" id="PF01798">
    <property type="entry name" value="Nop"/>
    <property type="match status" value="1"/>
</dbReference>
<protein>
    <submittedName>
        <fullName evidence="2">NOP5C</fullName>
    </submittedName>
</protein>
<evidence type="ECO:0000313" key="3">
    <source>
        <dbReference type="Proteomes" id="UP000192501"/>
    </source>
</evidence>
<dbReference type="GO" id="GO:0032040">
    <property type="term" value="C:small-subunit processome"/>
    <property type="evidence" value="ECO:0007669"/>
    <property type="project" value="InterPro"/>
</dbReference>
<dbReference type="VEuPathDB" id="MicrosporidiaDB:A0H76_1429"/>
<dbReference type="InterPro" id="IPR042239">
    <property type="entry name" value="Nop_C"/>
</dbReference>
<dbReference type="VEuPathDB" id="MicrosporidiaDB:HERIO_1484"/>
<dbReference type="PROSITE" id="PS51358">
    <property type="entry name" value="NOP"/>
    <property type="match status" value="1"/>
</dbReference>
<sequence>MSKNQFLLFDHLNKLELFKLKSFEMLETKSFSDYMALLEVVTHISTLENIEIERVVDWLKFNKVEELHCDKSYEAYRTICKENKIEIITDKTNNIMRGVRQNIQKILKKSDEKASILKYAYDFSRKAVGELRNDMYSVHLAYEIQTIEREIESIEQLLIGKEDFILNEETNKFERIEIKDSSDLTVKILNEKRILYNELKEKLNEKINQIAPELRKVIGNDILVSKMIHKAGGLTNLAILPSSTLQLLGAEKSLFRALKFKKPTPKYGTVIYEALSKSDKKLNSRQLANAAAIAVKIDVFSNKD</sequence>
<dbReference type="PANTHER" id="PTHR10894:SF0">
    <property type="entry name" value="NUCLEOLAR PROTEIN 56"/>
    <property type="match status" value="1"/>
</dbReference>
<dbReference type="SUPFAM" id="SSF89124">
    <property type="entry name" value="Nop domain"/>
    <property type="match status" value="1"/>
</dbReference>
<dbReference type="AlphaFoldDB" id="A0A1X0QHE9"/>
<dbReference type="InterPro" id="IPR045056">
    <property type="entry name" value="Nop56/Nop58"/>
</dbReference>
<proteinExistence type="predicted"/>
<accession>A0A1X0QHE9</accession>
<dbReference type="InterPro" id="IPR002687">
    <property type="entry name" value="Nop_dom"/>
</dbReference>
<feature type="domain" description="Nop" evidence="1">
    <location>
        <begin position="210"/>
        <end position="304"/>
    </location>
</feature>
<gene>
    <name evidence="2" type="primary">NOP5C</name>
    <name evidence="2" type="ORF">A0H76_1429</name>
</gene>
<evidence type="ECO:0000313" key="2">
    <source>
        <dbReference type="EMBL" id="ORD99084.1"/>
    </source>
</evidence>
<organism evidence="2 3">
    <name type="scientific">Hepatospora eriocheir</name>
    <dbReference type="NCBI Taxonomy" id="1081669"/>
    <lineage>
        <taxon>Eukaryota</taxon>
        <taxon>Fungi</taxon>
        <taxon>Fungi incertae sedis</taxon>
        <taxon>Microsporidia</taxon>
        <taxon>Hepatosporidae</taxon>
        <taxon>Hepatospora</taxon>
    </lineage>
</organism>